<dbReference type="SUPFAM" id="SSF109604">
    <property type="entry name" value="HD-domain/PDEase-like"/>
    <property type="match status" value="1"/>
</dbReference>
<dbReference type="STRING" id="1036611.A0A1L9Q539"/>
<reference evidence="2" key="1">
    <citation type="journal article" date="2017" name="Genome Biol.">
        <title>Comparative genomics reveals high biological diversity and specific adaptations in the industrially and medically important fungal genus Aspergillus.</title>
        <authorList>
            <person name="de Vries R.P."/>
            <person name="Riley R."/>
            <person name="Wiebenga A."/>
            <person name="Aguilar-Osorio G."/>
            <person name="Amillis S."/>
            <person name="Uchima C.A."/>
            <person name="Anderluh G."/>
            <person name="Asadollahi M."/>
            <person name="Askin M."/>
            <person name="Barry K."/>
            <person name="Battaglia E."/>
            <person name="Bayram O."/>
            <person name="Benocci T."/>
            <person name="Braus-Stromeyer S.A."/>
            <person name="Caldana C."/>
            <person name="Canovas D."/>
            <person name="Cerqueira G.C."/>
            <person name="Chen F."/>
            <person name="Chen W."/>
            <person name="Choi C."/>
            <person name="Clum A."/>
            <person name="Dos Santos R.A."/>
            <person name="Damasio A.R."/>
            <person name="Diallinas G."/>
            <person name="Emri T."/>
            <person name="Fekete E."/>
            <person name="Flipphi M."/>
            <person name="Freyberg S."/>
            <person name="Gallo A."/>
            <person name="Gournas C."/>
            <person name="Habgood R."/>
            <person name="Hainaut M."/>
            <person name="Harispe M.L."/>
            <person name="Henrissat B."/>
            <person name="Hilden K.S."/>
            <person name="Hope R."/>
            <person name="Hossain A."/>
            <person name="Karabika E."/>
            <person name="Karaffa L."/>
            <person name="Karanyi Z."/>
            <person name="Krasevec N."/>
            <person name="Kuo A."/>
            <person name="Kusch H."/>
            <person name="LaButti K."/>
            <person name="Lagendijk E.L."/>
            <person name="Lapidus A."/>
            <person name="Levasseur A."/>
            <person name="Lindquist E."/>
            <person name="Lipzen A."/>
            <person name="Logrieco A.F."/>
            <person name="MacCabe A."/>
            <person name="Maekelae M.R."/>
            <person name="Malavazi I."/>
            <person name="Melin P."/>
            <person name="Meyer V."/>
            <person name="Mielnichuk N."/>
            <person name="Miskei M."/>
            <person name="Molnar A.P."/>
            <person name="Mule G."/>
            <person name="Ngan C.Y."/>
            <person name="Orejas M."/>
            <person name="Orosz E."/>
            <person name="Ouedraogo J.P."/>
            <person name="Overkamp K.M."/>
            <person name="Park H.-S."/>
            <person name="Perrone G."/>
            <person name="Piumi F."/>
            <person name="Punt P.J."/>
            <person name="Ram A.F."/>
            <person name="Ramon A."/>
            <person name="Rauscher S."/>
            <person name="Record E."/>
            <person name="Riano-Pachon D.M."/>
            <person name="Robert V."/>
            <person name="Roehrig J."/>
            <person name="Ruller R."/>
            <person name="Salamov A."/>
            <person name="Salih N.S."/>
            <person name="Samson R.A."/>
            <person name="Sandor E."/>
            <person name="Sanguinetti M."/>
            <person name="Schuetze T."/>
            <person name="Sepcic K."/>
            <person name="Shelest E."/>
            <person name="Sherlock G."/>
            <person name="Sophianopoulou V."/>
            <person name="Squina F.M."/>
            <person name="Sun H."/>
            <person name="Susca A."/>
            <person name="Todd R.B."/>
            <person name="Tsang A."/>
            <person name="Unkles S.E."/>
            <person name="van de Wiele N."/>
            <person name="van Rossen-Uffink D."/>
            <person name="Oliveira J.V."/>
            <person name="Vesth T.C."/>
            <person name="Visser J."/>
            <person name="Yu J.-H."/>
            <person name="Zhou M."/>
            <person name="Andersen M.R."/>
            <person name="Archer D.B."/>
            <person name="Baker S.E."/>
            <person name="Benoit I."/>
            <person name="Brakhage A.A."/>
            <person name="Braus G.H."/>
            <person name="Fischer R."/>
            <person name="Frisvad J.C."/>
            <person name="Goldman G.H."/>
            <person name="Houbraken J."/>
            <person name="Oakley B."/>
            <person name="Pocsi I."/>
            <person name="Scazzocchio C."/>
            <person name="Seiboth B."/>
            <person name="vanKuyk P.A."/>
            <person name="Wortman J."/>
            <person name="Dyer P.S."/>
            <person name="Grigoriev I.V."/>
        </authorList>
    </citation>
    <scope>NUCLEOTIDE SEQUENCE [LARGE SCALE GENOMIC DNA]</scope>
    <source>
        <strain evidence="2">CBS 583.65</strain>
    </source>
</reference>
<dbReference type="EMBL" id="KV878141">
    <property type="protein sequence ID" value="OJJ08890.1"/>
    <property type="molecule type" value="Genomic_DNA"/>
</dbReference>
<gene>
    <name evidence="1" type="ORF">ASPVEDRAFT_48022</name>
</gene>
<accession>A0A1L9Q539</accession>
<evidence type="ECO:0008006" key="3">
    <source>
        <dbReference type="Google" id="ProtNLM"/>
    </source>
</evidence>
<dbReference type="GO" id="GO:0008832">
    <property type="term" value="F:dGTPase activity"/>
    <property type="evidence" value="ECO:0007669"/>
    <property type="project" value="TreeGrafter"/>
</dbReference>
<dbReference type="OrthoDB" id="9991235at2759"/>
<dbReference type="RefSeq" id="XP_040674652.1">
    <property type="nucleotide sequence ID" value="XM_040813926.1"/>
</dbReference>
<keyword evidence="2" id="KW-1185">Reference proteome</keyword>
<proteinExistence type="predicted"/>
<dbReference type="Proteomes" id="UP000184073">
    <property type="component" value="Unassembled WGS sequence"/>
</dbReference>
<protein>
    <recommendedName>
        <fullName evidence="3">HD/PDEase domain-containing protein</fullName>
    </recommendedName>
</protein>
<dbReference type="Gene3D" id="1.10.3210.10">
    <property type="entry name" value="Hypothetical protein af1432"/>
    <property type="match status" value="1"/>
</dbReference>
<dbReference type="PANTHER" id="PTHR11373:SF4">
    <property type="entry name" value="DEOXYNUCLEOSIDE TRIPHOSPHATE TRIPHOSPHOHYDROLASE SAMHD1"/>
    <property type="match status" value="1"/>
</dbReference>
<dbReference type="VEuPathDB" id="FungiDB:ASPVEDRAFT_48022"/>
<evidence type="ECO:0000313" key="1">
    <source>
        <dbReference type="EMBL" id="OJJ08890.1"/>
    </source>
</evidence>
<sequence>MLKAGYFQTFEYPSESEVLIRDELYGDHLITEPVLVALLHSPALLRLQGVCQHGITGLLGHTHRVTRLEHSVGAFILVRTAGSSINEQAAALLHDISHTALSHVVDWALSQPGEDSYHEVHKDRAVNTHMVEIPRILQNHGLDSAQILDESIFPLVEKPAPHLCADRLDYALRDAVGFGKLSLLDAKRVVSSLRAFPDCLHPRRLLVLDDVDLSLRLARAYLEIDRDVWSNRAHLDMYRRTGQVIGDIIKQGRIKEEELWKLPDQEFWELLRRVADEEGKEVMERLETEGLPNEDELMLPRRAKVRTIDPDVHVRDSAREPVPLSVLLPSWADELQRYILQREETRA</sequence>
<name>A0A1L9Q539_ASPVE</name>
<dbReference type="GO" id="GO:0006203">
    <property type="term" value="P:dGTP catabolic process"/>
    <property type="evidence" value="ECO:0007669"/>
    <property type="project" value="TreeGrafter"/>
</dbReference>
<dbReference type="AlphaFoldDB" id="A0A1L9Q539"/>
<dbReference type="GO" id="GO:0005634">
    <property type="term" value="C:nucleus"/>
    <property type="evidence" value="ECO:0007669"/>
    <property type="project" value="TreeGrafter"/>
</dbReference>
<evidence type="ECO:0000313" key="2">
    <source>
        <dbReference type="Proteomes" id="UP000184073"/>
    </source>
</evidence>
<dbReference type="GeneID" id="63729437"/>
<organism evidence="1 2">
    <name type="scientific">Aspergillus versicolor CBS 583.65</name>
    <dbReference type="NCBI Taxonomy" id="1036611"/>
    <lineage>
        <taxon>Eukaryota</taxon>
        <taxon>Fungi</taxon>
        <taxon>Dikarya</taxon>
        <taxon>Ascomycota</taxon>
        <taxon>Pezizomycotina</taxon>
        <taxon>Eurotiomycetes</taxon>
        <taxon>Eurotiomycetidae</taxon>
        <taxon>Eurotiales</taxon>
        <taxon>Aspergillaceae</taxon>
        <taxon>Aspergillus</taxon>
        <taxon>Aspergillus subgen. Nidulantes</taxon>
    </lineage>
</organism>
<dbReference type="InterPro" id="IPR050135">
    <property type="entry name" value="dGTPase-like"/>
</dbReference>
<dbReference type="PANTHER" id="PTHR11373">
    <property type="entry name" value="DEOXYNUCLEOSIDE TRIPHOSPHATE TRIPHOSPHOHYDROLASE"/>
    <property type="match status" value="1"/>
</dbReference>